<keyword evidence="3" id="KW-0808">Transferase</keyword>
<keyword evidence="4" id="KW-1185">Reference proteome</keyword>
<evidence type="ECO:0000313" key="4">
    <source>
        <dbReference type="Proteomes" id="UP000281708"/>
    </source>
</evidence>
<evidence type="ECO:0000313" key="3">
    <source>
        <dbReference type="EMBL" id="RLV50863.1"/>
    </source>
</evidence>
<dbReference type="EMBL" id="RDBE01000001">
    <property type="protein sequence ID" value="RLV50863.1"/>
    <property type="molecule type" value="Genomic_DNA"/>
</dbReference>
<gene>
    <name evidence="3" type="ORF">D9V37_02635</name>
</gene>
<feature type="region of interest" description="Disordered" evidence="1">
    <location>
        <begin position="64"/>
        <end position="89"/>
    </location>
</feature>
<dbReference type="SUPFAM" id="SSF53448">
    <property type="entry name" value="Nucleotide-diphospho-sugar transferases"/>
    <property type="match status" value="1"/>
</dbReference>
<dbReference type="CDD" id="cd04186">
    <property type="entry name" value="GT_2_like_c"/>
    <property type="match status" value="1"/>
</dbReference>
<name>A0A3L8P7V6_9ACTN</name>
<organism evidence="3 4">
    <name type="scientific">Nocardioides mangrovicus</name>
    <dbReference type="NCBI Taxonomy" id="2478913"/>
    <lineage>
        <taxon>Bacteria</taxon>
        <taxon>Bacillati</taxon>
        <taxon>Actinomycetota</taxon>
        <taxon>Actinomycetes</taxon>
        <taxon>Propionibacteriales</taxon>
        <taxon>Nocardioidaceae</taxon>
        <taxon>Nocardioides</taxon>
    </lineage>
</organism>
<dbReference type="OrthoDB" id="9771846at2"/>
<accession>A0A3L8P7V6</accession>
<dbReference type="PANTHER" id="PTHR43179">
    <property type="entry name" value="RHAMNOSYLTRANSFERASE WBBL"/>
    <property type="match status" value="1"/>
</dbReference>
<proteinExistence type="predicted"/>
<dbReference type="PANTHER" id="PTHR43179:SF7">
    <property type="entry name" value="RHAMNOSYLTRANSFERASE WBBL"/>
    <property type="match status" value="1"/>
</dbReference>
<protein>
    <submittedName>
        <fullName evidence="3">Glycosyltransferase</fullName>
    </submittedName>
</protein>
<comment type="caution">
    <text evidence="3">The sequence shown here is derived from an EMBL/GenBank/DDBJ whole genome shotgun (WGS) entry which is preliminary data.</text>
</comment>
<dbReference type="Pfam" id="PF00535">
    <property type="entry name" value="Glycos_transf_2"/>
    <property type="match status" value="1"/>
</dbReference>
<dbReference type="InterPro" id="IPR001173">
    <property type="entry name" value="Glyco_trans_2-like"/>
</dbReference>
<dbReference type="AlphaFoldDB" id="A0A3L8P7V6"/>
<sequence>MFGRLRRRSGGSDHRLDVLIVFRLLLERAPGPKEQQTFLTGLGEGRGLPWAAQRVANKPEYAERLGERDRFDTVTDRAQRRPATAAERTQGLPETVAALVADPGVRAQYSELELESPRGIDPAHPQTYRRWLEHHRSWRAATAPPPAPGLLTLIPADADWEAAVAAATGRFVALLEPGQQLDPDVEAWLGPHADADVLLTDGDQADGPVLRAAWDPDEARSRPPAGLVAVRRELAAQCRLDPDAPAWSLVRQIAGRTPPPDVRRVPGVFLHSPGGPAPHVRVHHRLPDPAPLVTIIIPTRDRADLLGACLEALLHRTDYPRLEVLVLDNESVEPATADLLAELSADPRVRVVEQPGGFNWSAFNNRGVSLARGEVVVLLNNDTVALDPDWLTELVGHAVRPDVGAVGAKLLYEDGSVQHAGMSVGPAALTPHLFRHEPADSTVAGGALLDVRTVGSVTGACLAMRREVFEQVGGLEQDELRVTYSDVDLCLRVRAAGLRVVWTPFARLTHLANATRDTTTPEEKPRVERERAYLRRTWGELVEFDPWLSPYLVNRDGAPLLAWRPRPAGRPGTTPPG</sequence>
<evidence type="ECO:0000259" key="2">
    <source>
        <dbReference type="Pfam" id="PF00535"/>
    </source>
</evidence>
<dbReference type="Gene3D" id="3.90.550.10">
    <property type="entry name" value="Spore Coat Polysaccharide Biosynthesis Protein SpsA, Chain A"/>
    <property type="match status" value="1"/>
</dbReference>
<dbReference type="Proteomes" id="UP000281708">
    <property type="component" value="Unassembled WGS sequence"/>
</dbReference>
<feature type="compositionally biased region" description="Basic and acidic residues" evidence="1">
    <location>
        <begin position="64"/>
        <end position="79"/>
    </location>
</feature>
<dbReference type="InterPro" id="IPR029044">
    <property type="entry name" value="Nucleotide-diphossugar_trans"/>
</dbReference>
<dbReference type="RefSeq" id="WP_121804544.1">
    <property type="nucleotide sequence ID" value="NZ_RDBE01000001.1"/>
</dbReference>
<evidence type="ECO:0000256" key="1">
    <source>
        <dbReference type="SAM" id="MobiDB-lite"/>
    </source>
</evidence>
<dbReference type="GO" id="GO:0016740">
    <property type="term" value="F:transferase activity"/>
    <property type="evidence" value="ECO:0007669"/>
    <property type="project" value="UniProtKB-KW"/>
</dbReference>
<feature type="domain" description="Glycosyltransferase 2-like" evidence="2">
    <location>
        <begin position="294"/>
        <end position="472"/>
    </location>
</feature>
<reference evidence="3 4" key="1">
    <citation type="submission" date="2018-10" db="EMBL/GenBank/DDBJ databases">
        <title>Marmoricola sp. 4Q3S-7 whole genome shotgun sequence.</title>
        <authorList>
            <person name="Li F."/>
        </authorList>
    </citation>
    <scope>NUCLEOTIDE SEQUENCE [LARGE SCALE GENOMIC DNA]</scope>
    <source>
        <strain evidence="3 4">4Q3S-7</strain>
    </source>
</reference>